<protein>
    <submittedName>
        <fullName evidence="2">Unnamed protein product</fullName>
    </submittedName>
</protein>
<reference evidence="2" key="1">
    <citation type="submission" date="2023-04" db="EMBL/GenBank/DDBJ databases">
        <title>Phytophthora fragariaefolia NBRC 109709.</title>
        <authorList>
            <person name="Ichikawa N."/>
            <person name="Sato H."/>
            <person name="Tonouchi N."/>
        </authorList>
    </citation>
    <scope>NUCLEOTIDE SEQUENCE</scope>
    <source>
        <strain evidence="2">NBRC 109709</strain>
    </source>
</reference>
<accession>A0A9W6XIQ1</accession>
<evidence type="ECO:0000313" key="2">
    <source>
        <dbReference type="EMBL" id="GMF40113.1"/>
    </source>
</evidence>
<name>A0A9W6XIQ1_9STRA</name>
<feature type="region of interest" description="Disordered" evidence="1">
    <location>
        <begin position="1"/>
        <end position="27"/>
    </location>
</feature>
<evidence type="ECO:0000313" key="3">
    <source>
        <dbReference type="Proteomes" id="UP001165121"/>
    </source>
</evidence>
<sequence length="219" mass="23990">MTRRLPGQSLPAESSPSCHRGRIPRTRPQATISSTALVKDPCPSRGFRWGSETQTRTSLHHRLVFRERKREVTGDDPVDPAVNRLAFLVDEANQSPTGHDTVRDLCGEVGVLSAHVAHQVSVARLDVLLANLRATAAKEAGRLVLVVKDGLEEEVADLYVGNRRCGDHGKLGNVEVYRVLRQQAAAGQQSLSFAVRVRTAAKANDRQRQRIYTTAGGTK</sequence>
<dbReference type="EMBL" id="BSXT01001227">
    <property type="protein sequence ID" value="GMF40113.1"/>
    <property type="molecule type" value="Genomic_DNA"/>
</dbReference>
<dbReference type="Proteomes" id="UP001165121">
    <property type="component" value="Unassembled WGS sequence"/>
</dbReference>
<proteinExistence type="predicted"/>
<evidence type="ECO:0000256" key="1">
    <source>
        <dbReference type="SAM" id="MobiDB-lite"/>
    </source>
</evidence>
<organism evidence="2 3">
    <name type="scientific">Phytophthora fragariaefolia</name>
    <dbReference type="NCBI Taxonomy" id="1490495"/>
    <lineage>
        <taxon>Eukaryota</taxon>
        <taxon>Sar</taxon>
        <taxon>Stramenopiles</taxon>
        <taxon>Oomycota</taxon>
        <taxon>Peronosporomycetes</taxon>
        <taxon>Peronosporales</taxon>
        <taxon>Peronosporaceae</taxon>
        <taxon>Phytophthora</taxon>
    </lineage>
</organism>
<dbReference type="AlphaFoldDB" id="A0A9W6XIQ1"/>
<gene>
    <name evidence="2" type="ORF">Pfra01_001217800</name>
</gene>
<comment type="caution">
    <text evidence="2">The sequence shown here is derived from an EMBL/GenBank/DDBJ whole genome shotgun (WGS) entry which is preliminary data.</text>
</comment>
<keyword evidence="3" id="KW-1185">Reference proteome</keyword>